<evidence type="ECO:0000256" key="4">
    <source>
        <dbReference type="ARBA" id="ARBA00023180"/>
    </source>
</evidence>
<dbReference type="PANTHER" id="PTHR43142">
    <property type="entry name" value="CARBOXYLIC ESTER HYDROLASE"/>
    <property type="match status" value="1"/>
</dbReference>
<name>A0A9P0ALL6_BEMTA</name>
<dbReference type="KEGG" id="btab:109044465"/>
<dbReference type="AlphaFoldDB" id="A0A9P0ALL6"/>
<reference evidence="7" key="1">
    <citation type="submission" date="2021-12" db="EMBL/GenBank/DDBJ databases">
        <authorList>
            <person name="King R."/>
        </authorList>
    </citation>
    <scope>NUCLEOTIDE SEQUENCE</scope>
</reference>
<dbReference type="Pfam" id="PF00135">
    <property type="entry name" value="COesterase"/>
    <property type="match status" value="1"/>
</dbReference>
<proteinExistence type="inferred from homology"/>
<feature type="signal peptide" evidence="5">
    <location>
        <begin position="1"/>
        <end position="22"/>
    </location>
</feature>
<dbReference type="InterPro" id="IPR019826">
    <property type="entry name" value="Carboxylesterase_B_AS"/>
</dbReference>
<dbReference type="EMBL" id="OU963869">
    <property type="protein sequence ID" value="CAH0394441.1"/>
    <property type="molecule type" value="Genomic_DNA"/>
</dbReference>
<keyword evidence="3 5" id="KW-0378">Hydrolase</keyword>
<dbReference type="PANTHER" id="PTHR43142:SF1">
    <property type="entry name" value="CARBOXYLIC ESTER HYDROLASE"/>
    <property type="match status" value="1"/>
</dbReference>
<evidence type="ECO:0000259" key="6">
    <source>
        <dbReference type="Pfam" id="PF00135"/>
    </source>
</evidence>
<dbReference type="PROSITE" id="PS51257">
    <property type="entry name" value="PROKAR_LIPOPROTEIN"/>
    <property type="match status" value="1"/>
</dbReference>
<dbReference type="SUPFAM" id="SSF53474">
    <property type="entry name" value="alpha/beta-Hydrolases"/>
    <property type="match status" value="1"/>
</dbReference>
<dbReference type="Gene3D" id="3.40.50.1820">
    <property type="entry name" value="alpha/beta hydrolase"/>
    <property type="match status" value="1"/>
</dbReference>
<feature type="domain" description="Carboxylesterase type B" evidence="6">
    <location>
        <begin position="24"/>
        <end position="535"/>
    </location>
</feature>
<organism evidence="7 8">
    <name type="scientific">Bemisia tabaci</name>
    <name type="common">Sweetpotato whitefly</name>
    <name type="synonym">Aleurodes tabaci</name>
    <dbReference type="NCBI Taxonomy" id="7038"/>
    <lineage>
        <taxon>Eukaryota</taxon>
        <taxon>Metazoa</taxon>
        <taxon>Ecdysozoa</taxon>
        <taxon>Arthropoda</taxon>
        <taxon>Hexapoda</taxon>
        <taxon>Insecta</taxon>
        <taxon>Pterygota</taxon>
        <taxon>Neoptera</taxon>
        <taxon>Paraneoptera</taxon>
        <taxon>Hemiptera</taxon>
        <taxon>Sternorrhyncha</taxon>
        <taxon>Aleyrodoidea</taxon>
        <taxon>Aleyrodidae</taxon>
        <taxon>Aleyrodinae</taxon>
        <taxon>Bemisia</taxon>
    </lineage>
</organism>
<keyword evidence="5" id="KW-0732">Signal</keyword>
<dbReference type="Proteomes" id="UP001152759">
    <property type="component" value="Chromosome 8"/>
</dbReference>
<dbReference type="GO" id="GO:0052689">
    <property type="term" value="F:carboxylic ester hydrolase activity"/>
    <property type="evidence" value="ECO:0007669"/>
    <property type="project" value="UniProtKB-KW"/>
</dbReference>
<comment type="similarity">
    <text evidence="1 5">Belongs to the type-B carboxylesterase/lipase family.</text>
</comment>
<sequence length="556" mass="61830">MKVSFWAKSALIFSCGVLYSCALEVSIPNGKIIGFDTLRTRDGRVIHSFTGIPFAKPPVGPLRFKEPQPAEPWKEPLDATNNATMCVQFEFANLFDPNDPGQEDCLVLHVYSPKVDKSARLPVMVWIHGGAFQMGAGSVYGPELLLDKDVILVTINYRLGTLGFLSTGDEVIPANLGLKDQALAIKWVHENIEYFGGNPDLVTLFGESAGAMSAHLNLLSPLNKGLIHRVISMSGSGYCPSAIIPPQLLKDRTKALAVLCSCPPEPSHELRKCMQTVPVELLVQMANRFQDWVVGDLNFAPTIESETKNAFLPKELDKLGSKIPFMTGITSGEGGFFASIINRVGLGNELKENPQRVLPSALLLKSRFPRDKLSSVAKQIQKFYFGDKPLDMNASMEEVINMFTDRWFLHGAVEAAKKHHGDAYLYLYDHLHAVSFNDILDGAGIIKSVTHADDLLDIFPLQLYFPERTWTEADVKVSRKFIDIITDFAKNGKLTDIDSKLQPVSKTAKTQQYLHITAQGLAVKENLYSKRLNFWLSLLDGKLEETESSRQIRDEF</sequence>
<evidence type="ECO:0000256" key="2">
    <source>
        <dbReference type="ARBA" id="ARBA00022487"/>
    </source>
</evidence>
<accession>A0A9P0ALL6</accession>
<keyword evidence="8" id="KW-1185">Reference proteome</keyword>
<dbReference type="InterPro" id="IPR002018">
    <property type="entry name" value="CarbesteraseB"/>
</dbReference>
<evidence type="ECO:0000256" key="3">
    <source>
        <dbReference type="ARBA" id="ARBA00022801"/>
    </source>
</evidence>
<feature type="chain" id="PRO_5040535397" description="Carboxylic ester hydrolase" evidence="5">
    <location>
        <begin position="23"/>
        <end position="556"/>
    </location>
</feature>
<dbReference type="PROSITE" id="PS00122">
    <property type="entry name" value="CARBOXYLESTERASE_B_1"/>
    <property type="match status" value="1"/>
</dbReference>
<keyword evidence="2" id="KW-0719">Serine esterase</keyword>
<dbReference type="EC" id="3.1.1.-" evidence="5"/>
<protein>
    <recommendedName>
        <fullName evidence="5">Carboxylic ester hydrolase</fullName>
        <ecNumber evidence="5">3.1.1.-</ecNumber>
    </recommendedName>
</protein>
<keyword evidence="4" id="KW-0325">Glycoprotein</keyword>
<dbReference type="InterPro" id="IPR029058">
    <property type="entry name" value="AB_hydrolase_fold"/>
</dbReference>
<gene>
    <name evidence="7" type="ORF">BEMITA_LOCUS12738</name>
</gene>
<evidence type="ECO:0000256" key="1">
    <source>
        <dbReference type="ARBA" id="ARBA00005964"/>
    </source>
</evidence>
<evidence type="ECO:0000313" key="7">
    <source>
        <dbReference type="EMBL" id="CAH0394441.1"/>
    </source>
</evidence>
<evidence type="ECO:0000313" key="8">
    <source>
        <dbReference type="Proteomes" id="UP001152759"/>
    </source>
</evidence>
<evidence type="ECO:0000256" key="5">
    <source>
        <dbReference type="RuleBase" id="RU361235"/>
    </source>
</evidence>